<keyword evidence="11" id="KW-1185">Reference proteome</keyword>
<evidence type="ECO:0000256" key="9">
    <source>
        <dbReference type="SAM" id="Phobius"/>
    </source>
</evidence>
<feature type="transmembrane region" description="Helical" evidence="9">
    <location>
        <begin position="155"/>
        <end position="172"/>
    </location>
</feature>
<keyword evidence="7 9" id="KW-0472">Membrane</keyword>
<name>A0ABW4PXB0_9MICO</name>
<sequence length="370" mass="36762">MTRLEAPPAPAASSILPGARDPLGTRARDRRAAAWILGLGVATAVSVLVCAGIGPVLVPPLRAAAIIAAHLGLPVDPQATLAEDAIIWGVRAPRVVLGAAVGACLALCGAALQAMVRNLLADPYVLGISGGASTGAAAAVLLGAGAGLGAAAQPALAFAGALAAALLVLVLARSHGAVTSLRLLLAGVAVGYVLTAITNLLVFTADTAEGSRSVMFWMLGSLALGHWDLFLGLAVLAAVAGLLILTAAGPVLDALAAGDETAWSLGVRPDRARVALLVVVSLCTGAAVAAAGAIGFVGLVVPHLARRLVGGPHRRVVPAAAFLGALFLLWADALARVVLAPRELPIGVITALVGAPFLVVLVRRLRGVAS</sequence>
<dbReference type="InterPro" id="IPR037294">
    <property type="entry name" value="ABC_BtuC-like"/>
</dbReference>
<feature type="transmembrane region" description="Helical" evidence="9">
    <location>
        <begin position="128"/>
        <end position="148"/>
    </location>
</feature>
<proteinExistence type="inferred from homology"/>
<feature type="transmembrane region" description="Helical" evidence="9">
    <location>
        <begin position="344"/>
        <end position="362"/>
    </location>
</feature>
<feature type="transmembrane region" description="Helical" evidence="9">
    <location>
        <begin position="316"/>
        <end position="338"/>
    </location>
</feature>
<feature type="region of interest" description="Disordered" evidence="8">
    <location>
        <begin position="1"/>
        <end position="22"/>
    </location>
</feature>
<comment type="subcellular location">
    <subcellularLocation>
        <location evidence="1">Cell membrane</location>
        <topology evidence="1">Multi-pass membrane protein</topology>
    </subcellularLocation>
</comment>
<dbReference type="Pfam" id="PF01032">
    <property type="entry name" value="FecCD"/>
    <property type="match status" value="1"/>
</dbReference>
<dbReference type="PANTHER" id="PTHR30472">
    <property type="entry name" value="FERRIC ENTEROBACTIN TRANSPORT SYSTEM PERMEASE PROTEIN"/>
    <property type="match status" value="1"/>
</dbReference>
<evidence type="ECO:0000256" key="1">
    <source>
        <dbReference type="ARBA" id="ARBA00004651"/>
    </source>
</evidence>
<keyword evidence="6 9" id="KW-1133">Transmembrane helix</keyword>
<accession>A0ABW4PXB0</accession>
<dbReference type="EMBL" id="JBHUFL010000002">
    <property type="protein sequence ID" value="MFD1834046.1"/>
    <property type="molecule type" value="Genomic_DNA"/>
</dbReference>
<evidence type="ECO:0000256" key="2">
    <source>
        <dbReference type="ARBA" id="ARBA00007935"/>
    </source>
</evidence>
<evidence type="ECO:0000256" key="4">
    <source>
        <dbReference type="ARBA" id="ARBA00022475"/>
    </source>
</evidence>
<feature type="transmembrane region" description="Helical" evidence="9">
    <location>
        <begin position="229"/>
        <end position="252"/>
    </location>
</feature>
<evidence type="ECO:0000256" key="7">
    <source>
        <dbReference type="ARBA" id="ARBA00023136"/>
    </source>
</evidence>
<comment type="similarity">
    <text evidence="2">Belongs to the binding-protein-dependent transport system permease family. FecCD subfamily.</text>
</comment>
<dbReference type="InterPro" id="IPR000522">
    <property type="entry name" value="ABC_transptr_permease_BtuC"/>
</dbReference>
<evidence type="ECO:0000256" key="6">
    <source>
        <dbReference type="ARBA" id="ARBA00022989"/>
    </source>
</evidence>
<dbReference type="Proteomes" id="UP001597280">
    <property type="component" value="Unassembled WGS sequence"/>
</dbReference>
<reference evidence="11" key="1">
    <citation type="journal article" date="2019" name="Int. J. Syst. Evol. Microbiol.">
        <title>The Global Catalogue of Microorganisms (GCM) 10K type strain sequencing project: providing services to taxonomists for standard genome sequencing and annotation.</title>
        <authorList>
            <consortium name="The Broad Institute Genomics Platform"/>
            <consortium name="The Broad Institute Genome Sequencing Center for Infectious Disease"/>
            <person name="Wu L."/>
            <person name="Ma J."/>
        </authorList>
    </citation>
    <scope>NUCLEOTIDE SEQUENCE [LARGE SCALE GENOMIC DNA]</scope>
    <source>
        <strain evidence="11">JCM 11650</strain>
    </source>
</reference>
<dbReference type="RefSeq" id="WP_343903489.1">
    <property type="nucleotide sequence ID" value="NZ_BAAAIS010000002.1"/>
</dbReference>
<organism evidence="10 11">
    <name type="scientific">Brachybacterium rhamnosum</name>
    <dbReference type="NCBI Taxonomy" id="173361"/>
    <lineage>
        <taxon>Bacteria</taxon>
        <taxon>Bacillati</taxon>
        <taxon>Actinomycetota</taxon>
        <taxon>Actinomycetes</taxon>
        <taxon>Micrococcales</taxon>
        <taxon>Dermabacteraceae</taxon>
        <taxon>Brachybacterium</taxon>
    </lineage>
</organism>
<protein>
    <submittedName>
        <fullName evidence="10">FecCD family ABC transporter permease</fullName>
    </submittedName>
</protein>
<evidence type="ECO:0000256" key="8">
    <source>
        <dbReference type="SAM" id="MobiDB-lite"/>
    </source>
</evidence>
<keyword evidence="4" id="KW-1003">Cell membrane</keyword>
<dbReference type="SUPFAM" id="SSF81345">
    <property type="entry name" value="ABC transporter involved in vitamin B12 uptake, BtuC"/>
    <property type="match status" value="1"/>
</dbReference>
<comment type="caution">
    <text evidence="10">The sequence shown here is derived from an EMBL/GenBank/DDBJ whole genome shotgun (WGS) entry which is preliminary data.</text>
</comment>
<evidence type="ECO:0000313" key="10">
    <source>
        <dbReference type="EMBL" id="MFD1834046.1"/>
    </source>
</evidence>
<feature type="transmembrane region" description="Helical" evidence="9">
    <location>
        <begin position="95"/>
        <end position="116"/>
    </location>
</feature>
<keyword evidence="3" id="KW-0813">Transport</keyword>
<gene>
    <name evidence="10" type="ORF">ACFSDA_03060</name>
</gene>
<dbReference type="PANTHER" id="PTHR30472:SF67">
    <property type="entry name" value="PERMEASE OF ABC TRANSPORTER-RELATED"/>
    <property type="match status" value="1"/>
</dbReference>
<evidence type="ECO:0000256" key="3">
    <source>
        <dbReference type="ARBA" id="ARBA00022448"/>
    </source>
</evidence>
<evidence type="ECO:0000256" key="5">
    <source>
        <dbReference type="ARBA" id="ARBA00022692"/>
    </source>
</evidence>
<evidence type="ECO:0000313" key="11">
    <source>
        <dbReference type="Proteomes" id="UP001597280"/>
    </source>
</evidence>
<feature type="transmembrane region" description="Helical" evidence="9">
    <location>
        <begin position="32"/>
        <end position="58"/>
    </location>
</feature>
<feature type="transmembrane region" description="Helical" evidence="9">
    <location>
        <begin position="184"/>
        <end position="208"/>
    </location>
</feature>
<keyword evidence="5 9" id="KW-0812">Transmembrane</keyword>
<dbReference type="Gene3D" id="1.10.3470.10">
    <property type="entry name" value="ABC transporter involved in vitamin B12 uptake, BtuC"/>
    <property type="match status" value="1"/>
</dbReference>
<feature type="transmembrane region" description="Helical" evidence="9">
    <location>
        <begin position="272"/>
        <end position="304"/>
    </location>
</feature>
<dbReference type="CDD" id="cd06550">
    <property type="entry name" value="TM_ABC_iron-siderophores_like"/>
    <property type="match status" value="1"/>
</dbReference>